<name>K2GC24_9BACT</name>
<keyword evidence="2" id="KW-0677">Repeat</keyword>
<dbReference type="InterPro" id="IPR032675">
    <property type="entry name" value="LRR_dom_sf"/>
</dbReference>
<dbReference type="InterPro" id="IPR012902">
    <property type="entry name" value="N_methyl_site"/>
</dbReference>
<reference evidence="4" key="1">
    <citation type="journal article" date="2012" name="Science">
        <title>Fermentation, hydrogen, and sulfur metabolism in multiple uncultivated bacterial phyla.</title>
        <authorList>
            <person name="Wrighton K.C."/>
            <person name="Thomas B.C."/>
            <person name="Sharon I."/>
            <person name="Miller C.S."/>
            <person name="Castelle C.J."/>
            <person name="VerBerkmoes N.C."/>
            <person name="Wilkins M.J."/>
            <person name="Hettich R.L."/>
            <person name="Lipton M.S."/>
            <person name="Williams K.H."/>
            <person name="Long P.E."/>
            <person name="Banfield J.F."/>
        </authorList>
    </citation>
    <scope>NUCLEOTIDE SEQUENCE [LARGE SCALE GENOMIC DNA]</scope>
</reference>
<dbReference type="Gene3D" id="3.80.10.10">
    <property type="entry name" value="Ribonuclease Inhibitor"/>
    <property type="match status" value="1"/>
</dbReference>
<dbReference type="Pfam" id="PF13855">
    <property type="entry name" value="LRR_8"/>
    <property type="match status" value="1"/>
</dbReference>
<dbReference type="SMART" id="SM00369">
    <property type="entry name" value="LRR_TYP"/>
    <property type="match status" value="4"/>
</dbReference>
<dbReference type="InterPro" id="IPR003591">
    <property type="entry name" value="Leu-rich_rpt_typical-subtyp"/>
</dbReference>
<evidence type="ECO:0000256" key="3">
    <source>
        <dbReference type="SAM" id="Phobius"/>
    </source>
</evidence>
<gene>
    <name evidence="4" type="ORF">ACD_3C00154G0007</name>
</gene>
<accession>K2GC24</accession>
<dbReference type="FunFam" id="3.80.10.10:FF:000041">
    <property type="entry name" value="LRR receptor-like serine/threonine-protein kinase ERECTA"/>
    <property type="match status" value="1"/>
</dbReference>
<dbReference type="Gene3D" id="3.30.700.10">
    <property type="entry name" value="Glycoprotein, Type 4 Pilin"/>
    <property type="match status" value="1"/>
</dbReference>
<dbReference type="SUPFAM" id="SSF52058">
    <property type="entry name" value="L domain-like"/>
    <property type="match status" value="1"/>
</dbReference>
<dbReference type="PANTHER" id="PTHR45752">
    <property type="entry name" value="LEUCINE-RICH REPEAT-CONTAINING"/>
    <property type="match status" value="1"/>
</dbReference>
<dbReference type="EMBL" id="AMFJ01000428">
    <property type="protein sequence ID" value="EKE27764.1"/>
    <property type="molecule type" value="Genomic_DNA"/>
</dbReference>
<dbReference type="InterPro" id="IPR001611">
    <property type="entry name" value="Leu-rich_rpt"/>
</dbReference>
<evidence type="ECO:0000313" key="4">
    <source>
        <dbReference type="EMBL" id="EKE27764.1"/>
    </source>
</evidence>
<evidence type="ECO:0000256" key="2">
    <source>
        <dbReference type="ARBA" id="ARBA00022737"/>
    </source>
</evidence>
<keyword evidence="1" id="KW-0433">Leucine-rich repeat</keyword>
<dbReference type="InterPro" id="IPR050715">
    <property type="entry name" value="LRR-SigEffector_domain"/>
</dbReference>
<protein>
    <submittedName>
        <fullName evidence="4">Uncharacterized protein</fullName>
    </submittedName>
</protein>
<dbReference type="Pfam" id="PF00560">
    <property type="entry name" value="LRR_1"/>
    <property type="match status" value="1"/>
</dbReference>
<keyword evidence="3" id="KW-1133">Transmembrane helix</keyword>
<feature type="transmembrane region" description="Helical" evidence="3">
    <location>
        <begin position="12"/>
        <end position="36"/>
    </location>
</feature>
<organism evidence="4">
    <name type="scientific">uncultured bacterium</name>
    <name type="common">gcode 4</name>
    <dbReference type="NCBI Taxonomy" id="1234023"/>
    <lineage>
        <taxon>Bacteria</taxon>
        <taxon>environmental samples</taxon>
    </lineage>
</organism>
<keyword evidence="3" id="KW-0812">Transmembrane</keyword>
<keyword evidence="3" id="KW-0472">Membrane</keyword>
<dbReference type="Pfam" id="PF07963">
    <property type="entry name" value="N_methyl"/>
    <property type="match status" value="1"/>
</dbReference>
<dbReference type="NCBIfam" id="TIGR02532">
    <property type="entry name" value="IV_pilin_GFxxxE"/>
    <property type="match status" value="1"/>
</dbReference>
<evidence type="ECO:0000256" key="1">
    <source>
        <dbReference type="ARBA" id="ARBA00022614"/>
    </source>
</evidence>
<sequence>MKQQKRPLMNSAFTLVELIVVIVILAILATIAFLSYQNHTSVARDSVRMSDISSIAKGLVVKSAVSNTFPDPDRKVIFYSWSAEIWYEGDAWENVLRNISSSATSFLDPLDKVRYTYSTNKTKSKYELMAFLESERSLSYDFRPFGQVSAKDYTGRYPFIKWDGLWIILYKSWSTYTPIQDAFSWWVAITSVNVLDPNPTLVVASNNIIWYTWVTVESTIWYTRPVWYKEVEEEVVALKSCGEMTTAEVTNLNNTFNADWYSWDLDYWCARTTLYSWKALTIPQELFYLTNLTNLQLYSNNNITSIPKEIGNLTNLTTLYLNDNPNMTSVPKEISQLTNLTYLDISAWKLTSLPKEILGMNKLTTLQISANQLTELPPEIKNLNNPWWPNLFLFAQYNKLTAIPKEIAEISNLWKLDISYNSLTNLPLELKNLTSLWILDIRSNSWLTTLWNSSALWQSWSGPFKAANEWPSWECISIIYSWAVIIDTPATATGCTP</sequence>
<comment type="caution">
    <text evidence="4">The sequence shown here is derived from an EMBL/GenBank/DDBJ whole genome shotgun (WGS) entry which is preliminary data.</text>
</comment>
<dbReference type="AlphaFoldDB" id="K2GC24"/>
<dbReference type="SUPFAM" id="SSF54523">
    <property type="entry name" value="Pili subunits"/>
    <property type="match status" value="1"/>
</dbReference>
<dbReference type="PANTHER" id="PTHR45752:SF195">
    <property type="entry name" value="LEUCINE-RICH REPEAT (LRR) FAMILY PROTEIN-RELATED"/>
    <property type="match status" value="1"/>
</dbReference>
<proteinExistence type="predicted"/>
<dbReference type="PROSITE" id="PS51450">
    <property type="entry name" value="LRR"/>
    <property type="match status" value="3"/>
</dbReference>
<dbReference type="InterPro" id="IPR045584">
    <property type="entry name" value="Pilin-like"/>
</dbReference>